<dbReference type="AlphaFoldDB" id="A0A1X2LPE3"/>
<sequence length="132" mass="13533">MFISDFTAEDAHPPPLWDDQGGMRLFLLPTVISLAAMIGTAAPAYADSKDDEFIASLDAAGLTYPDPGRAIAAGKAVCKWADAGKGAVEVVSEVQNANPGLHGDSAARFLAIAANVYCPKALWGGSGKGGRG</sequence>
<dbReference type="Pfam" id="PF05305">
    <property type="entry name" value="DUF732"/>
    <property type="match status" value="1"/>
</dbReference>
<keyword evidence="3" id="KW-1185">Reference proteome</keyword>
<dbReference type="STRING" id="1430326.B8W66_21440"/>
<dbReference type="EMBL" id="NCXP01000044">
    <property type="protein sequence ID" value="OSC37446.1"/>
    <property type="molecule type" value="Genomic_DNA"/>
</dbReference>
<name>A0A1X2LPE3_9MYCO</name>
<comment type="caution">
    <text evidence="2">The sequence shown here is derived from an EMBL/GenBank/DDBJ whole genome shotgun (WGS) entry which is preliminary data.</text>
</comment>
<protein>
    <recommendedName>
        <fullName evidence="1">DUF732 domain-containing protein</fullName>
    </recommendedName>
</protein>
<evidence type="ECO:0000313" key="2">
    <source>
        <dbReference type="EMBL" id="OSC37446.1"/>
    </source>
</evidence>
<dbReference type="Proteomes" id="UP000193247">
    <property type="component" value="Unassembled WGS sequence"/>
</dbReference>
<reference evidence="2 3" key="1">
    <citation type="submission" date="2017-04" db="EMBL/GenBank/DDBJ databases">
        <title>The new phylogeny of genus Mycobacterium.</title>
        <authorList>
            <person name="Tortoli E."/>
            <person name="Trovato A."/>
            <person name="Cirillo D.M."/>
        </authorList>
    </citation>
    <scope>NUCLEOTIDE SEQUENCE [LARGE SCALE GENOMIC DNA]</scope>
    <source>
        <strain evidence="2 3">TBL 1200985</strain>
    </source>
</reference>
<dbReference type="OrthoDB" id="4382032at2"/>
<dbReference type="InterPro" id="IPR007969">
    <property type="entry name" value="DUF732"/>
</dbReference>
<evidence type="ECO:0000313" key="3">
    <source>
        <dbReference type="Proteomes" id="UP000193247"/>
    </source>
</evidence>
<dbReference type="RefSeq" id="WP_085327273.1">
    <property type="nucleotide sequence ID" value="NZ_NCXP01000044.1"/>
</dbReference>
<accession>A0A1X2LPE3</accession>
<organism evidence="2 3">
    <name type="scientific">Mycobacterium decipiens</name>
    <dbReference type="NCBI Taxonomy" id="1430326"/>
    <lineage>
        <taxon>Bacteria</taxon>
        <taxon>Bacillati</taxon>
        <taxon>Actinomycetota</taxon>
        <taxon>Actinomycetes</taxon>
        <taxon>Mycobacteriales</taxon>
        <taxon>Mycobacteriaceae</taxon>
        <taxon>Mycobacterium</taxon>
    </lineage>
</organism>
<feature type="domain" description="DUF732" evidence="1">
    <location>
        <begin position="49"/>
        <end position="119"/>
    </location>
</feature>
<proteinExistence type="predicted"/>
<gene>
    <name evidence="2" type="ORF">B8W66_21440</name>
</gene>
<evidence type="ECO:0000259" key="1">
    <source>
        <dbReference type="Pfam" id="PF05305"/>
    </source>
</evidence>